<feature type="transmembrane region" description="Helical" evidence="2">
    <location>
        <begin position="6"/>
        <end position="28"/>
    </location>
</feature>
<accession>A0A9J6B1B3</accession>
<reference evidence="3 4" key="1">
    <citation type="submission" date="2020-09" db="EMBL/GenBank/DDBJ databases">
        <title>De no assembly of potato wild relative species, Solanum commersonii.</title>
        <authorList>
            <person name="Cho K."/>
        </authorList>
    </citation>
    <scope>NUCLEOTIDE SEQUENCE [LARGE SCALE GENOMIC DNA]</scope>
    <source>
        <strain evidence="3">LZ3.2</strain>
        <tissue evidence="3">Leaf</tissue>
    </source>
</reference>
<proteinExistence type="inferred from homology"/>
<evidence type="ECO:0000313" key="4">
    <source>
        <dbReference type="Proteomes" id="UP000824120"/>
    </source>
</evidence>
<keyword evidence="2" id="KW-0812">Transmembrane</keyword>
<gene>
    <name evidence="3" type="ORF">H5410_002197</name>
</gene>
<dbReference type="PANTHER" id="PTHR43550">
    <property type="entry name" value="3-KETODIHYDROSPHINGOSINE REDUCTASE"/>
    <property type="match status" value="1"/>
</dbReference>
<evidence type="ECO:0000256" key="2">
    <source>
        <dbReference type="SAM" id="Phobius"/>
    </source>
</evidence>
<dbReference type="GO" id="GO:0047560">
    <property type="term" value="F:3-dehydrosphinganine reductase activity"/>
    <property type="evidence" value="ECO:0007669"/>
    <property type="project" value="TreeGrafter"/>
</dbReference>
<dbReference type="AlphaFoldDB" id="A0A9J6B1B3"/>
<keyword evidence="4" id="KW-1185">Reference proteome</keyword>
<evidence type="ECO:0000313" key="3">
    <source>
        <dbReference type="EMBL" id="KAG5630480.1"/>
    </source>
</evidence>
<evidence type="ECO:0000256" key="1">
    <source>
        <dbReference type="RuleBase" id="RU000363"/>
    </source>
</evidence>
<dbReference type="GO" id="GO:0006666">
    <property type="term" value="P:3-keto-sphinganine metabolic process"/>
    <property type="evidence" value="ECO:0007669"/>
    <property type="project" value="TreeGrafter"/>
</dbReference>
<dbReference type="OrthoDB" id="37659at2759"/>
<dbReference type="Gene3D" id="3.40.50.720">
    <property type="entry name" value="NAD(P)-binding Rossmann-like Domain"/>
    <property type="match status" value="2"/>
</dbReference>
<dbReference type="PRINTS" id="PR00081">
    <property type="entry name" value="GDHRDH"/>
</dbReference>
<organism evidence="3 4">
    <name type="scientific">Solanum commersonii</name>
    <name type="common">Commerson's wild potato</name>
    <name type="synonym">Commerson's nightshade</name>
    <dbReference type="NCBI Taxonomy" id="4109"/>
    <lineage>
        <taxon>Eukaryota</taxon>
        <taxon>Viridiplantae</taxon>
        <taxon>Streptophyta</taxon>
        <taxon>Embryophyta</taxon>
        <taxon>Tracheophyta</taxon>
        <taxon>Spermatophyta</taxon>
        <taxon>Magnoliopsida</taxon>
        <taxon>eudicotyledons</taxon>
        <taxon>Gunneridae</taxon>
        <taxon>Pentapetalae</taxon>
        <taxon>asterids</taxon>
        <taxon>lamiids</taxon>
        <taxon>Solanales</taxon>
        <taxon>Solanaceae</taxon>
        <taxon>Solanoideae</taxon>
        <taxon>Solaneae</taxon>
        <taxon>Solanum</taxon>
    </lineage>
</organism>
<protein>
    <submittedName>
        <fullName evidence="3">Uncharacterized protein</fullName>
    </submittedName>
</protein>
<dbReference type="InterPro" id="IPR036291">
    <property type="entry name" value="NAD(P)-bd_dom_sf"/>
</dbReference>
<comment type="caution">
    <text evidence="3">The sequence shown here is derived from an EMBL/GenBank/DDBJ whole genome shotgun (WGS) entry which is preliminary data.</text>
</comment>
<dbReference type="InterPro" id="IPR002347">
    <property type="entry name" value="SDR_fam"/>
</dbReference>
<dbReference type="SUPFAM" id="SSF51735">
    <property type="entry name" value="NAD(P)-binding Rossmann-fold domains"/>
    <property type="match status" value="2"/>
</dbReference>
<name>A0A9J6B1B3_SOLCO</name>
<comment type="similarity">
    <text evidence="1">Belongs to the short-chain dehydrogenases/reductases (SDR) family.</text>
</comment>
<dbReference type="PANTHER" id="PTHR43550:SF3">
    <property type="entry name" value="3-KETODIHYDROSPHINGOSINE REDUCTASE"/>
    <property type="match status" value="1"/>
</dbReference>
<keyword evidence="2" id="KW-0472">Membrane</keyword>
<dbReference type="Proteomes" id="UP000824120">
    <property type="component" value="Chromosome 1"/>
</dbReference>
<dbReference type="Pfam" id="PF00106">
    <property type="entry name" value="adh_short"/>
    <property type="match status" value="2"/>
</dbReference>
<keyword evidence="2" id="KW-1133">Transmembrane helix</keyword>
<dbReference type="EMBL" id="JACXVP010000001">
    <property type="protein sequence ID" value="KAG5630480.1"/>
    <property type="molecule type" value="Genomic_DNA"/>
</dbReference>
<sequence length="488" mass="53343">MADLSIAFFSLLLPFFSLSLLVFLAFIVRPRPVKVPIKNRHVFITGGSSGIGLALAQQAASEGAKVSILARNIGRLEDTKESIRLSTGRDVAIFSADVRDYEAVKKAVEEAGPIDVLVCNQGVFVPQELETQDIEEIKFMIDVNLTGTFHLIKAALPGMKNRADRRPGSIAIISSQAGQTMLYGAKCWPIKKSNARKMRVAEARMLGWCGHTKRDKIRNEDTRAKVGVAPMEDKMQRCVDAPVSRCEILAVESFRRGRGRPKKIGARDYTGFMLQSQNSSGFAGRDRSSLRFFVSLQNSFSAALGEKELLFVCSAAAMAASRAAKSTRFSIILGSQLELPVDVGIYGYTAYSASKFGLRGLAEALQQEVIGENIHVSLIFPPDTETPGFAEENKRRPQLTSILAASSGSMKADEVAKKALNGLKSGNFTVPCNFEGFFLSLATSGLSPQRSFLMAFIEVIAAGILRVVGLCFQWNWYGNIDKFLGERK</sequence>
<dbReference type="GO" id="GO:0005789">
    <property type="term" value="C:endoplasmic reticulum membrane"/>
    <property type="evidence" value="ECO:0007669"/>
    <property type="project" value="TreeGrafter"/>
</dbReference>
<dbReference type="PRINTS" id="PR00080">
    <property type="entry name" value="SDRFAMILY"/>
</dbReference>
<dbReference type="GO" id="GO:0030148">
    <property type="term" value="P:sphingolipid biosynthetic process"/>
    <property type="evidence" value="ECO:0007669"/>
    <property type="project" value="TreeGrafter"/>
</dbReference>